<dbReference type="Proteomes" id="UP001268864">
    <property type="component" value="Unassembled WGS sequence"/>
</dbReference>
<dbReference type="Pfam" id="PF26546">
    <property type="entry name" value="DUF8178"/>
    <property type="match status" value="1"/>
</dbReference>
<proteinExistence type="predicted"/>
<gene>
    <name evidence="2" type="ORF">NDI86_03775</name>
</gene>
<dbReference type="RefSeq" id="WP_310899066.1">
    <property type="nucleotide sequence ID" value="NZ_JAMQOS010000001.1"/>
</dbReference>
<dbReference type="EMBL" id="JAMQOS010000001">
    <property type="protein sequence ID" value="MDS0281228.1"/>
    <property type="molecule type" value="Genomic_DNA"/>
</dbReference>
<reference evidence="2 3" key="1">
    <citation type="submission" date="2022-06" db="EMBL/GenBank/DDBJ databases">
        <title>Halomicroarcula sp. a new haloarchaeum isolate from saline soil.</title>
        <authorList>
            <person name="Strakova D."/>
            <person name="Galisteo C."/>
            <person name="Sanchez-Porro C."/>
            <person name="Ventosa A."/>
        </authorList>
    </citation>
    <scope>NUCLEOTIDE SEQUENCE [LARGE SCALE GENOMIC DNA]</scope>
    <source>
        <strain evidence="2 3">S3CR25-11</strain>
    </source>
</reference>
<keyword evidence="1" id="KW-0812">Transmembrane</keyword>
<keyword evidence="1" id="KW-0472">Membrane</keyword>
<comment type="caution">
    <text evidence="2">The sequence shown here is derived from an EMBL/GenBank/DDBJ whole genome shotgun (WGS) entry which is preliminary data.</text>
</comment>
<keyword evidence="1" id="KW-1133">Transmembrane helix</keyword>
<feature type="transmembrane region" description="Helical" evidence="1">
    <location>
        <begin position="7"/>
        <end position="24"/>
    </location>
</feature>
<dbReference type="InterPro" id="IPR058491">
    <property type="entry name" value="DUF8178"/>
</dbReference>
<organism evidence="2 3">
    <name type="scientific">Haloarcula onubensis</name>
    <dbReference type="NCBI Taxonomy" id="2950539"/>
    <lineage>
        <taxon>Archaea</taxon>
        <taxon>Methanobacteriati</taxon>
        <taxon>Methanobacteriota</taxon>
        <taxon>Stenosarchaea group</taxon>
        <taxon>Halobacteria</taxon>
        <taxon>Halobacteriales</taxon>
        <taxon>Haloarculaceae</taxon>
        <taxon>Haloarcula</taxon>
    </lineage>
</organism>
<accession>A0ABU2FKH2</accession>
<feature type="transmembrane region" description="Helical" evidence="1">
    <location>
        <begin position="30"/>
        <end position="55"/>
    </location>
</feature>
<name>A0ABU2FKH2_9EURY</name>
<sequence>MATDKRKVYAGAALLVVSSVLILASGPFDIGLSATIAGVLGAVAALGLAAGSLLLGTSEEGRAV</sequence>
<evidence type="ECO:0000313" key="3">
    <source>
        <dbReference type="Proteomes" id="UP001268864"/>
    </source>
</evidence>
<evidence type="ECO:0000313" key="2">
    <source>
        <dbReference type="EMBL" id="MDS0281228.1"/>
    </source>
</evidence>
<protein>
    <submittedName>
        <fullName evidence="2">Uncharacterized protein</fullName>
    </submittedName>
</protein>
<keyword evidence="3" id="KW-1185">Reference proteome</keyword>
<evidence type="ECO:0000256" key="1">
    <source>
        <dbReference type="SAM" id="Phobius"/>
    </source>
</evidence>